<protein>
    <recommendedName>
        <fullName evidence="5">Uracil-DNA glycosylase</fullName>
        <ecNumber evidence="4">3.2.2.27</ecNumber>
    </recommendedName>
</protein>
<sequence length="241" mass="27182">MTEVVFAEGWDAPLKQTAAPLEWTNLLALKAAADEYYAQNGALLTPTRANLYRALELTSFAATKVVILGQDPYPDANKATGLAFSVGQNENWRRDSLAAIADLVERNESGTLNSGDLTSWAQQGVLLLNTRLNHRNAAVDQHTQVVDRTLNWPLLTRLILQALNQRTEPVIFVLWGNDALTLEKYLHNPQHLIIRASHPSQMSRRRPLHKGKVKAFDRSQTFRKIDAWLAQQQQEPIIWTN</sequence>
<feature type="domain" description="Uracil-DNA glycosylase-like" evidence="10">
    <location>
        <begin position="56"/>
        <end position="217"/>
    </location>
</feature>
<comment type="caution">
    <text evidence="11">The sequence shown here is derived from an EMBL/GenBank/DDBJ whole genome shotgun (WGS) entry which is preliminary data.</text>
</comment>
<accession>A0ABW1RER5</accession>
<dbReference type="InterPro" id="IPR005122">
    <property type="entry name" value="Uracil-DNA_glycosylase-like"/>
</dbReference>
<dbReference type="SUPFAM" id="SSF52141">
    <property type="entry name" value="Uracil-DNA glycosylase-like"/>
    <property type="match status" value="1"/>
</dbReference>
<dbReference type="EMBL" id="JBHSSL010000106">
    <property type="protein sequence ID" value="MFC6171341.1"/>
    <property type="molecule type" value="Genomic_DNA"/>
</dbReference>
<dbReference type="InterPro" id="IPR018085">
    <property type="entry name" value="Ura-DNA_Glyclase_AS"/>
</dbReference>
<comment type="catalytic activity">
    <reaction evidence="1">
        <text>Hydrolyzes single-stranded DNA or mismatched double-stranded DNA and polynucleotides, releasing free uracil.</text>
        <dbReference type="EC" id="3.2.2.27"/>
    </reaction>
</comment>
<dbReference type="Gene3D" id="3.40.470.10">
    <property type="entry name" value="Uracil-DNA glycosylase-like domain"/>
    <property type="match status" value="1"/>
</dbReference>
<keyword evidence="11" id="KW-0326">Glycosidase</keyword>
<evidence type="ECO:0000256" key="3">
    <source>
        <dbReference type="ARBA" id="ARBA00008184"/>
    </source>
</evidence>
<dbReference type="Pfam" id="PF03167">
    <property type="entry name" value="UDG"/>
    <property type="match status" value="1"/>
</dbReference>
<reference evidence="12" key="1">
    <citation type="journal article" date="2019" name="Int. J. Syst. Evol. Microbiol.">
        <title>The Global Catalogue of Microorganisms (GCM) 10K type strain sequencing project: providing services to taxonomists for standard genome sequencing and annotation.</title>
        <authorList>
            <consortium name="The Broad Institute Genomics Platform"/>
            <consortium name="The Broad Institute Genome Sequencing Center for Infectious Disease"/>
            <person name="Wu L."/>
            <person name="Ma J."/>
        </authorList>
    </citation>
    <scope>NUCLEOTIDE SEQUENCE [LARGE SCALE GENOMIC DNA]</scope>
    <source>
        <strain evidence="12">CCM 8904</strain>
    </source>
</reference>
<comment type="function">
    <text evidence="2">Excises uracil residues from the DNA which can arise as a result of misincorporation of dUMP residues by DNA polymerase or due to deamination of cytosine.</text>
</comment>
<dbReference type="NCBIfam" id="NF003592">
    <property type="entry name" value="PRK05254.1-5"/>
    <property type="match status" value="1"/>
</dbReference>
<dbReference type="PROSITE" id="PS00130">
    <property type="entry name" value="U_DNA_GLYCOSYLASE"/>
    <property type="match status" value="1"/>
</dbReference>
<evidence type="ECO:0000313" key="12">
    <source>
        <dbReference type="Proteomes" id="UP001596289"/>
    </source>
</evidence>
<keyword evidence="7 11" id="KW-0378">Hydrolase</keyword>
<evidence type="ECO:0000256" key="4">
    <source>
        <dbReference type="ARBA" id="ARBA00012030"/>
    </source>
</evidence>
<dbReference type="EC" id="3.2.2.27" evidence="4"/>
<evidence type="ECO:0000256" key="6">
    <source>
        <dbReference type="ARBA" id="ARBA00022763"/>
    </source>
</evidence>
<keyword evidence="8" id="KW-0234">DNA repair</keyword>
<dbReference type="PANTHER" id="PTHR11264">
    <property type="entry name" value="URACIL-DNA GLYCOSYLASE"/>
    <property type="match status" value="1"/>
</dbReference>
<dbReference type="CDD" id="cd10027">
    <property type="entry name" value="UDG-F1-like"/>
    <property type="match status" value="1"/>
</dbReference>
<gene>
    <name evidence="11" type="ORF">ACFQGP_12350</name>
</gene>
<evidence type="ECO:0000256" key="5">
    <source>
        <dbReference type="ARBA" id="ARBA00018429"/>
    </source>
</evidence>
<proteinExistence type="inferred from homology"/>
<dbReference type="InterPro" id="IPR002043">
    <property type="entry name" value="UDG_fam1"/>
</dbReference>
<dbReference type="SMART" id="SM00987">
    <property type="entry name" value="UreE_C"/>
    <property type="match status" value="1"/>
</dbReference>
<dbReference type="GO" id="GO:0004844">
    <property type="term" value="F:uracil DNA N-glycosylase activity"/>
    <property type="evidence" value="ECO:0007669"/>
    <property type="project" value="UniProtKB-EC"/>
</dbReference>
<organism evidence="11 12">
    <name type="scientific">Loigolactobacillus jiayinensis</name>
    <dbReference type="NCBI Taxonomy" id="2486016"/>
    <lineage>
        <taxon>Bacteria</taxon>
        <taxon>Bacillati</taxon>
        <taxon>Bacillota</taxon>
        <taxon>Bacilli</taxon>
        <taxon>Lactobacillales</taxon>
        <taxon>Lactobacillaceae</taxon>
        <taxon>Loigolactobacillus</taxon>
    </lineage>
</organism>
<dbReference type="SMART" id="SM00986">
    <property type="entry name" value="UDG"/>
    <property type="match status" value="1"/>
</dbReference>
<keyword evidence="12" id="KW-1185">Reference proteome</keyword>
<evidence type="ECO:0000256" key="2">
    <source>
        <dbReference type="ARBA" id="ARBA00002631"/>
    </source>
</evidence>
<evidence type="ECO:0000259" key="10">
    <source>
        <dbReference type="SMART" id="SM00986"/>
    </source>
</evidence>
<keyword evidence="6" id="KW-0227">DNA damage</keyword>
<dbReference type="Proteomes" id="UP001596289">
    <property type="component" value="Unassembled WGS sequence"/>
</dbReference>
<comment type="similarity">
    <text evidence="3">Belongs to the uracil-DNA glycosylase (UDG) superfamily. UNG family.</text>
</comment>
<evidence type="ECO:0000313" key="11">
    <source>
        <dbReference type="EMBL" id="MFC6171341.1"/>
    </source>
</evidence>
<dbReference type="InterPro" id="IPR036895">
    <property type="entry name" value="Uracil-DNA_glycosylase-like_sf"/>
</dbReference>
<feature type="active site" description="Proton acceptor" evidence="9">
    <location>
        <position position="71"/>
    </location>
</feature>
<evidence type="ECO:0000256" key="8">
    <source>
        <dbReference type="ARBA" id="ARBA00023204"/>
    </source>
</evidence>
<dbReference type="PANTHER" id="PTHR11264:SF0">
    <property type="entry name" value="URACIL-DNA GLYCOSYLASE"/>
    <property type="match status" value="1"/>
</dbReference>
<evidence type="ECO:0000256" key="1">
    <source>
        <dbReference type="ARBA" id="ARBA00001400"/>
    </source>
</evidence>
<name>A0ABW1RER5_9LACO</name>
<evidence type="ECO:0000256" key="7">
    <source>
        <dbReference type="ARBA" id="ARBA00022801"/>
    </source>
</evidence>
<evidence type="ECO:0000256" key="9">
    <source>
        <dbReference type="PROSITE-ProRule" id="PRU10072"/>
    </source>
</evidence>
<dbReference type="RefSeq" id="WP_125553282.1">
    <property type="nucleotide sequence ID" value="NZ_JBHSSL010000106.1"/>
</dbReference>